<accession>A0AAD7QTM6</accession>
<reference evidence="1" key="1">
    <citation type="submission" date="2023-03" db="EMBL/GenBank/DDBJ databases">
        <title>Near-Complete genome sequence of Lipomyces tetrasporous NRRL Y-64009, an oleaginous yeast capable of growing on lignocellulosic hydrolysates.</title>
        <authorList>
            <consortium name="Lawrence Berkeley National Laboratory"/>
            <person name="Jagtap S.S."/>
            <person name="Liu J.-J."/>
            <person name="Walukiewicz H.E."/>
            <person name="Pangilinan J."/>
            <person name="Lipzen A."/>
            <person name="Ahrendt S."/>
            <person name="Koriabine M."/>
            <person name="Cobaugh K."/>
            <person name="Salamov A."/>
            <person name="Yoshinaga Y."/>
            <person name="Ng V."/>
            <person name="Daum C."/>
            <person name="Grigoriev I.V."/>
            <person name="Slininger P.J."/>
            <person name="Dien B.S."/>
            <person name="Jin Y.-S."/>
            <person name="Rao C.V."/>
        </authorList>
    </citation>
    <scope>NUCLEOTIDE SEQUENCE</scope>
    <source>
        <strain evidence="1">NRRL Y-64009</strain>
    </source>
</reference>
<dbReference type="AlphaFoldDB" id="A0AAD7QTM6"/>
<evidence type="ECO:0000313" key="2">
    <source>
        <dbReference type="Proteomes" id="UP001217417"/>
    </source>
</evidence>
<evidence type="ECO:0000313" key="1">
    <source>
        <dbReference type="EMBL" id="KAJ8101292.1"/>
    </source>
</evidence>
<comment type="caution">
    <text evidence="1">The sequence shown here is derived from an EMBL/GenBank/DDBJ whole genome shotgun (WGS) entry which is preliminary data.</text>
</comment>
<name>A0AAD7QTM6_9ASCO</name>
<dbReference type="RefSeq" id="XP_056044742.1">
    <property type="nucleotide sequence ID" value="XM_056189244.1"/>
</dbReference>
<dbReference type="GeneID" id="80884410"/>
<organism evidence="1 2">
    <name type="scientific">Lipomyces tetrasporus</name>
    <dbReference type="NCBI Taxonomy" id="54092"/>
    <lineage>
        <taxon>Eukaryota</taxon>
        <taxon>Fungi</taxon>
        <taxon>Dikarya</taxon>
        <taxon>Ascomycota</taxon>
        <taxon>Saccharomycotina</taxon>
        <taxon>Lipomycetes</taxon>
        <taxon>Lipomycetales</taxon>
        <taxon>Lipomycetaceae</taxon>
        <taxon>Lipomyces</taxon>
    </lineage>
</organism>
<keyword evidence="2" id="KW-1185">Reference proteome</keyword>
<dbReference type="EMBL" id="JARPMG010000004">
    <property type="protein sequence ID" value="KAJ8101292.1"/>
    <property type="molecule type" value="Genomic_DNA"/>
</dbReference>
<sequence>MSGEVTSTSRSKSPASLFRPDSRTYAAASLDRVVCGEYVVPGYWSHALLKAITDSLPDFMFSHFMTTAVRRQMGKDFRQQ</sequence>
<proteinExistence type="predicted"/>
<gene>
    <name evidence="1" type="ORF">POJ06DRAFT_267451</name>
</gene>
<protein>
    <submittedName>
        <fullName evidence="1">Uncharacterized protein</fullName>
    </submittedName>
</protein>
<dbReference type="Proteomes" id="UP001217417">
    <property type="component" value="Unassembled WGS sequence"/>
</dbReference>